<gene>
    <name evidence="14" type="primary">KAFR0G03480</name>
    <name evidence="14" type="ORF">KAFR_0G03480</name>
</gene>
<feature type="domain" description="Helicase C-terminal" evidence="12">
    <location>
        <begin position="495"/>
        <end position="662"/>
    </location>
</feature>
<keyword evidence="15" id="KW-1185">Reference proteome</keyword>
<dbReference type="InParanoid" id="H2AYD0"/>
<evidence type="ECO:0000256" key="9">
    <source>
        <dbReference type="PROSITE-ProRule" id="PRU00552"/>
    </source>
</evidence>
<dbReference type="HOGENOM" id="CLU_003041_0_2_1"/>
<dbReference type="Pfam" id="PF00271">
    <property type="entry name" value="Helicase_C"/>
    <property type="match status" value="1"/>
</dbReference>
<dbReference type="GO" id="GO:0016787">
    <property type="term" value="F:hydrolase activity"/>
    <property type="evidence" value="ECO:0007669"/>
    <property type="project" value="UniProtKB-KW"/>
</dbReference>
<dbReference type="GO" id="GO:0003724">
    <property type="term" value="F:RNA helicase activity"/>
    <property type="evidence" value="ECO:0007669"/>
    <property type="project" value="UniProtKB-EC"/>
</dbReference>
<dbReference type="Gene3D" id="3.40.50.300">
    <property type="entry name" value="P-loop containing nucleotide triphosphate hydrolases"/>
    <property type="match status" value="2"/>
</dbReference>
<comment type="similarity">
    <text evidence="7">Belongs to the DEAD box helicase family. DDX46/PRP5 subfamily.</text>
</comment>
<comment type="catalytic activity">
    <reaction evidence="8">
        <text>ATP + H2O = ADP + phosphate + H(+)</text>
        <dbReference type="Rhea" id="RHEA:13065"/>
        <dbReference type="ChEBI" id="CHEBI:15377"/>
        <dbReference type="ChEBI" id="CHEBI:15378"/>
        <dbReference type="ChEBI" id="CHEBI:30616"/>
        <dbReference type="ChEBI" id="CHEBI:43474"/>
        <dbReference type="ChEBI" id="CHEBI:456216"/>
        <dbReference type="EC" id="3.6.4.13"/>
    </reaction>
</comment>
<dbReference type="GO" id="GO:0005524">
    <property type="term" value="F:ATP binding"/>
    <property type="evidence" value="ECO:0007669"/>
    <property type="project" value="UniProtKB-KW"/>
</dbReference>
<keyword evidence="4" id="KW-0347">Helicase</keyword>
<evidence type="ECO:0000313" key="15">
    <source>
        <dbReference type="Proteomes" id="UP000005220"/>
    </source>
</evidence>
<dbReference type="PANTHER" id="PTHR47958">
    <property type="entry name" value="ATP-DEPENDENT RNA HELICASE DBP3"/>
    <property type="match status" value="1"/>
</dbReference>
<dbReference type="GeneID" id="13887359"/>
<dbReference type="InterPro" id="IPR011545">
    <property type="entry name" value="DEAD/DEAH_box_helicase_dom"/>
</dbReference>
<dbReference type="PROSITE" id="PS00039">
    <property type="entry name" value="DEAD_ATP_HELICASE"/>
    <property type="match status" value="1"/>
</dbReference>
<evidence type="ECO:0000256" key="4">
    <source>
        <dbReference type="ARBA" id="ARBA00022806"/>
    </source>
</evidence>
<evidence type="ECO:0000256" key="1">
    <source>
        <dbReference type="ARBA" id="ARBA00012552"/>
    </source>
</evidence>
<keyword evidence="2" id="KW-0547">Nucleotide-binding</keyword>
<evidence type="ECO:0000313" key="14">
    <source>
        <dbReference type="EMBL" id="CCF59380.1"/>
    </source>
</evidence>
<dbReference type="InterPro" id="IPR056149">
    <property type="entry name" value="PRP5/DDX46/KHDC4_KH"/>
</dbReference>
<dbReference type="OrthoDB" id="196131at2759"/>
<name>H2AYD0_KAZAF</name>
<feature type="region of interest" description="Disordered" evidence="10">
    <location>
        <begin position="25"/>
        <end position="106"/>
    </location>
</feature>
<evidence type="ECO:0000259" key="11">
    <source>
        <dbReference type="PROSITE" id="PS51192"/>
    </source>
</evidence>
<protein>
    <recommendedName>
        <fullName evidence="1">RNA helicase</fullName>
        <ecNumber evidence="1">3.6.4.13</ecNumber>
    </recommendedName>
</protein>
<dbReference type="SMART" id="SM00487">
    <property type="entry name" value="DEXDc"/>
    <property type="match status" value="1"/>
</dbReference>
<evidence type="ECO:0000259" key="13">
    <source>
        <dbReference type="PROSITE" id="PS51195"/>
    </source>
</evidence>
<evidence type="ECO:0000256" key="5">
    <source>
        <dbReference type="ARBA" id="ARBA00022840"/>
    </source>
</evidence>
<accession>H2AYD0</accession>
<dbReference type="SMART" id="SM00490">
    <property type="entry name" value="HELICc"/>
    <property type="match status" value="1"/>
</dbReference>
<evidence type="ECO:0000256" key="10">
    <source>
        <dbReference type="SAM" id="MobiDB-lite"/>
    </source>
</evidence>
<dbReference type="EMBL" id="HE650827">
    <property type="protein sequence ID" value="CCF59380.1"/>
    <property type="molecule type" value="Genomic_DNA"/>
</dbReference>
<keyword evidence="5" id="KW-0067">ATP-binding</keyword>
<dbReference type="EC" id="3.6.4.13" evidence="1"/>
<dbReference type="GO" id="GO:0000348">
    <property type="term" value="P:mRNA branch site recognition"/>
    <property type="evidence" value="ECO:0007669"/>
    <property type="project" value="EnsemblFungi"/>
</dbReference>
<dbReference type="InterPro" id="IPR027417">
    <property type="entry name" value="P-loop_NTPase"/>
</dbReference>
<dbReference type="SUPFAM" id="SSF52540">
    <property type="entry name" value="P-loop containing nucleoside triphosphate hydrolases"/>
    <property type="match status" value="2"/>
</dbReference>
<dbReference type="InterPro" id="IPR001650">
    <property type="entry name" value="Helicase_C-like"/>
</dbReference>
<evidence type="ECO:0000256" key="6">
    <source>
        <dbReference type="ARBA" id="ARBA00023187"/>
    </source>
</evidence>
<dbReference type="PROSITE" id="PS51192">
    <property type="entry name" value="HELICASE_ATP_BIND_1"/>
    <property type="match status" value="1"/>
</dbReference>
<keyword evidence="6" id="KW-0507">mRNA processing</keyword>
<dbReference type="Pfam" id="PF00270">
    <property type="entry name" value="DEAD"/>
    <property type="match status" value="1"/>
</dbReference>
<feature type="compositionally biased region" description="Basic and acidic residues" evidence="10">
    <location>
        <begin position="58"/>
        <end position="75"/>
    </location>
</feature>
<dbReference type="InterPro" id="IPR014014">
    <property type="entry name" value="RNA_helicase_DEAD_Q_motif"/>
</dbReference>
<feature type="compositionally biased region" description="Polar residues" evidence="10">
    <location>
        <begin position="40"/>
        <end position="56"/>
    </location>
</feature>
<feature type="domain" description="DEAD-box RNA helicase Q" evidence="13">
    <location>
        <begin position="258"/>
        <end position="287"/>
    </location>
</feature>
<dbReference type="GO" id="GO:0003676">
    <property type="term" value="F:nucleic acid binding"/>
    <property type="evidence" value="ECO:0007669"/>
    <property type="project" value="InterPro"/>
</dbReference>
<evidence type="ECO:0000259" key="12">
    <source>
        <dbReference type="PROSITE" id="PS51194"/>
    </source>
</evidence>
<proteinExistence type="inferred from homology"/>
<reference evidence="14 15" key="1">
    <citation type="journal article" date="2011" name="Proc. Natl. Acad. Sci. U.S.A.">
        <title>Evolutionary erosion of yeast sex chromosomes by mating-type switching accidents.</title>
        <authorList>
            <person name="Gordon J.L."/>
            <person name="Armisen D."/>
            <person name="Proux-Wera E."/>
            <person name="Oheigeartaigh S.S."/>
            <person name="Byrne K.P."/>
            <person name="Wolfe K.H."/>
        </authorList>
    </citation>
    <scope>NUCLEOTIDE SEQUENCE [LARGE SCALE GENOMIC DNA]</scope>
    <source>
        <strain evidence="15">ATCC 22294 / BCRC 22015 / CBS 2517 / CECT 1963 / NBRC 1671 / NRRL Y-8276</strain>
    </source>
</reference>
<organism evidence="14 15">
    <name type="scientific">Kazachstania africana (strain ATCC 22294 / BCRC 22015 / CBS 2517 / CECT 1963 / NBRC 1671 / NRRL Y-8276)</name>
    <name type="common">Yeast</name>
    <name type="synonym">Kluyveromyces africanus</name>
    <dbReference type="NCBI Taxonomy" id="1071382"/>
    <lineage>
        <taxon>Eukaryota</taxon>
        <taxon>Fungi</taxon>
        <taxon>Dikarya</taxon>
        <taxon>Ascomycota</taxon>
        <taxon>Saccharomycotina</taxon>
        <taxon>Saccharomycetes</taxon>
        <taxon>Saccharomycetales</taxon>
        <taxon>Saccharomycetaceae</taxon>
        <taxon>Kazachstania</taxon>
    </lineage>
</organism>
<feature type="short sequence motif" description="Q motif" evidence="9">
    <location>
        <begin position="258"/>
        <end position="287"/>
    </location>
</feature>
<evidence type="ECO:0000256" key="2">
    <source>
        <dbReference type="ARBA" id="ARBA00022741"/>
    </source>
</evidence>
<dbReference type="FunCoup" id="H2AYD0">
    <property type="interactions" value="1154"/>
</dbReference>
<dbReference type="InterPro" id="IPR000629">
    <property type="entry name" value="RNA-helicase_DEAD-box_CS"/>
</dbReference>
<dbReference type="STRING" id="1071382.H2AYD0"/>
<dbReference type="PROSITE" id="PS51194">
    <property type="entry name" value="HELICASE_CTER"/>
    <property type="match status" value="1"/>
</dbReference>
<dbReference type="Pfam" id="PF23469">
    <property type="entry name" value="KH_12"/>
    <property type="match status" value="1"/>
</dbReference>
<dbReference type="CDD" id="cd18787">
    <property type="entry name" value="SF2_C_DEAD"/>
    <property type="match status" value="1"/>
</dbReference>
<evidence type="ECO:0000256" key="8">
    <source>
        <dbReference type="ARBA" id="ARBA00047984"/>
    </source>
</evidence>
<evidence type="ECO:0000256" key="7">
    <source>
        <dbReference type="ARBA" id="ARBA00038511"/>
    </source>
</evidence>
<keyword evidence="6" id="KW-0508">mRNA splicing</keyword>
<dbReference type="AlphaFoldDB" id="H2AYD0"/>
<dbReference type="RefSeq" id="XP_003958515.1">
    <property type="nucleotide sequence ID" value="XM_003958466.1"/>
</dbReference>
<dbReference type="Proteomes" id="UP000005220">
    <property type="component" value="Chromosome 7"/>
</dbReference>
<dbReference type="KEGG" id="kaf:KAFR_0G03480"/>
<evidence type="ECO:0000256" key="3">
    <source>
        <dbReference type="ARBA" id="ARBA00022801"/>
    </source>
</evidence>
<sequence length="852" mass="95986">MTNKAESFSEKDQLLKERRAKLAKWKQKKAQFDLEKKQTKSSQPEVNESQITNIRQDASAEDKLAARRKRLEEWKSKKRNISDVNKSDEPKNKRPKKTTRIEFEDSDTEISEPAVALFRPDSISGQDDADFTLNRQYHDDVDPLDALMNGLTGGEDSKGTTSRGDVLDETTVSDFDDSDIVVTDDEFEAKNFKRIARMKSLKKVTEVKYDKNNLEPFQKVFYQETPEIRNMTADEVSELRLNLDNIKIKGHGCPNPITRWSQLGLNTSIMNSIKNVMKFQELTPIQAQALPAIMSGRDVIGISKTGSGKTISYLLPLLRQVKSQRDLSNSETGPIGLVLAPTRELALQIHEEINKLINDDASLNCICCTGGSELKDQISSVKRGVKIVVATPGRFIDLLTINSGKLLSTGRITFVVMDEADRLFDMGFEPQVTQIMKAIRPDKQCVLFSATFSNKIRSFAMRVLKNPITITINSNNIVNENVSQNFRVCESDTQKFDELISLLKERNDKHEAQEGFEESDNLQDNKTIIFVASQQICDILETNLVSSGFEIFSIHAGKPYQERVLNLEKYRRTRNSLLLCTEVLSRGLNVPEVSLVIIYNAVKTFAQYIHTTGRTARGNSKGKAVSFLLKDELAAAYILKKAMREHDFENQDPLDLTHLNAMNAEFEKGMNSGQYKLFSGFGGKGLENMDTKREKKEQEEKLGFENNIKASAASEGSISAGSTSKPVNQLSTDEIQMPKLEHKIVKTSEVDGSVVFSAEVYVNDLPQLVRWEATKNTTLMFVKHETGCSITNKGKFYPEGSKPKNASDEPKLYLLIEGHEEKSVKLSIELLETKVKEGIKKIEYQTIKSNKY</sequence>
<dbReference type="eggNOG" id="KOG0334">
    <property type="taxonomic scope" value="Eukaryota"/>
</dbReference>
<keyword evidence="3" id="KW-0378">Hydrolase</keyword>
<dbReference type="PROSITE" id="PS51195">
    <property type="entry name" value="Q_MOTIF"/>
    <property type="match status" value="1"/>
</dbReference>
<dbReference type="InterPro" id="IPR014001">
    <property type="entry name" value="Helicase_ATP-bd"/>
</dbReference>
<feature type="domain" description="Helicase ATP-binding" evidence="11">
    <location>
        <begin position="290"/>
        <end position="470"/>
    </location>
</feature>